<dbReference type="EMBL" id="CAKOFQ010008532">
    <property type="protein sequence ID" value="CAH2014660.1"/>
    <property type="molecule type" value="Genomic_DNA"/>
</dbReference>
<organism evidence="2 3">
    <name type="scientific">Acanthoscelides obtectus</name>
    <name type="common">Bean weevil</name>
    <name type="synonym">Bruchus obtectus</name>
    <dbReference type="NCBI Taxonomy" id="200917"/>
    <lineage>
        <taxon>Eukaryota</taxon>
        <taxon>Metazoa</taxon>
        <taxon>Ecdysozoa</taxon>
        <taxon>Arthropoda</taxon>
        <taxon>Hexapoda</taxon>
        <taxon>Insecta</taxon>
        <taxon>Pterygota</taxon>
        <taxon>Neoptera</taxon>
        <taxon>Endopterygota</taxon>
        <taxon>Coleoptera</taxon>
        <taxon>Polyphaga</taxon>
        <taxon>Cucujiformia</taxon>
        <taxon>Chrysomeloidea</taxon>
        <taxon>Chrysomelidae</taxon>
        <taxon>Bruchinae</taxon>
        <taxon>Bruchini</taxon>
        <taxon>Acanthoscelides</taxon>
    </lineage>
</organism>
<name>A0A9P0MK94_ACAOB</name>
<proteinExistence type="predicted"/>
<dbReference type="AlphaFoldDB" id="A0A9P0MK94"/>
<sequence length="166" mass="19099">MTHSSIQCRVVVHAESTYFTEMFSVKKQSFPIQQRKHLLYQKPVITNPYKQPGTQPQRQKIFYPTRKSGSSYQSYPEKPVQKPVDEPVQGPEQQPVQKPVLNTSTPENHERNSGCGKTKTLLFGRIPAEVRDILSNVPLPIRENLKFLIGQHENGIWCADLPKLYR</sequence>
<comment type="caution">
    <text evidence="2">The sequence shown here is derived from an EMBL/GenBank/DDBJ whole genome shotgun (WGS) entry which is preliminary data.</text>
</comment>
<accession>A0A9P0MK94</accession>
<dbReference type="OrthoDB" id="341421at2759"/>
<evidence type="ECO:0000313" key="2">
    <source>
        <dbReference type="EMBL" id="CAH2014660.1"/>
    </source>
</evidence>
<evidence type="ECO:0000256" key="1">
    <source>
        <dbReference type="SAM" id="MobiDB-lite"/>
    </source>
</evidence>
<reference evidence="2" key="1">
    <citation type="submission" date="2022-03" db="EMBL/GenBank/DDBJ databases">
        <authorList>
            <person name="Sayadi A."/>
        </authorList>
    </citation>
    <scope>NUCLEOTIDE SEQUENCE</scope>
</reference>
<gene>
    <name evidence="2" type="ORF">ACAOBT_LOCUS34272</name>
</gene>
<protein>
    <submittedName>
        <fullName evidence="2">Uncharacterized protein</fullName>
    </submittedName>
</protein>
<evidence type="ECO:0000313" key="3">
    <source>
        <dbReference type="Proteomes" id="UP001152888"/>
    </source>
</evidence>
<feature type="region of interest" description="Disordered" evidence="1">
    <location>
        <begin position="65"/>
        <end position="117"/>
    </location>
</feature>
<dbReference type="Proteomes" id="UP001152888">
    <property type="component" value="Unassembled WGS sequence"/>
</dbReference>
<keyword evidence="3" id="KW-1185">Reference proteome</keyword>
<feature type="compositionally biased region" description="Low complexity" evidence="1">
    <location>
        <begin position="86"/>
        <end position="100"/>
    </location>
</feature>